<sequence>MVSVAVHQLLSGAIPEWINSEKVLTLIAEAVNRLCIAGKMKSPLEIGNLIEEMNGRQLLQSYNIKTHRTTILTFAAAGKALPTNPFSNIILINSLFGSLENFVAEAQARFSQPDATTPRPSFKKAGKRPRKPDYRYAYWDRVSKQELNRERNARRAVLRELIRATPKLKRGDLRNGAGRTAYLFLLRYDEAWLDKVLPRTCRKSIINSLSPVQTKVRDESLAKHIYQRHEELLDSRFVGRISKRRLLHGSPGESNPAKLQSLPLAREALSDCVESWHEWRVRHIELLAQRTQESARESPFQANQDDIERLNAEELHNLKRRIGKWLKRHGH</sequence>
<reference evidence="2 3" key="1">
    <citation type="submission" date="2016-02" db="EMBL/GenBank/DDBJ databases">
        <authorList>
            <person name="Wen L."/>
            <person name="He K."/>
            <person name="Yang H."/>
        </authorList>
    </citation>
    <scope>NUCLEOTIDE SEQUENCE [LARGE SCALE GENOMIC DNA]</scope>
    <source>
        <strain evidence="2 3">TSA40</strain>
    </source>
</reference>
<proteinExistence type="predicted"/>
<gene>
    <name evidence="2" type="ORF">AYR66_16080</name>
</gene>
<evidence type="ECO:0000256" key="1">
    <source>
        <dbReference type="SAM" id="MobiDB-lite"/>
    </source>
</evidence>
<dbReference type="EMBL" id="LSTO01000001">
    <property type="protein sequence ID" value="OWW20765.1"/>
    <property type="molecule type" value="Genomic_DNA"/>
</dbReference>
<accession>A0A254TE07</accession>
<feature type="compositionally biased region" description="Polar residues" evidence="1">
    <location>
        <begin position="110"/>
        <end position="119"/>
    </location>
</feature>
<feature type="region of interest" description="Disordered" evidence="1">
    <location>
        <begin position="110"/>
        <end position="129"/>
    </location>
</feature>
<keyword evidence="3" id="KW-1185">Reference proteome</keyword>
<dbReference type="Proteomes" id="UP000197535">
    <property type="component" value="Unassembled WGS sequence"/>
</dbReference>
<comment type="caution">
    <text evidence="2">The sequence shown here is derived from an EMBL/GenBank/DDBJ whole genome shotgun (WGS) entry which is preliminary data.</text>
</comment>
<evidence type="ECO:0000313" key="2">
    <source>
        <dbReference type="EMBL" id="OWW20765.1"/>
    </source>
</evidence>
<name>A0A254TE07_9BURK</name>
<organism evidence="2 3">
    <name type="scientific">Noviherbaspirillum denitrificans</name>
    <dbReference type="NCBI Taxonomy" id="1968433"/>
    <lineage>
        <taxon>Bacteria</taxon>
        <taxon>Pseudomonadati</taxon>
        <taxon>Pseudomonadota</taxon>
        <taxon>Betaproteobacteria</taxon>
        <taxon>Burkholderiales</taxon>
        <taxon>Oxalobacteraceae</taxon>
        <taxon>Noviherbaspirillum</taxon>
    </lineage>
</organism>
<dbReference type="AlphaFoldDB" id="A0A254TE07"/>
<evidence type="ECO:0000313" key="3">
    <source>
        <dbReference type="Proteomes" id="UP000197535"/>
    </source>
</evidence>
<protein>
    <submittedName>
        <fullName evidence="2">Uncharacterized protein</fullName>
    </submittedName>
</protein>